<keyword evidence="1" id="KW-0472">Membrane</keyword>
<protein>
    <submittedName>
        <fullName evidence="2">Putative membrane protein</fullName>
    </submittedName>
</protein>
<accession>A0A0H5SJA3</accession>
<reference evidence="2 3" key="1">
    <citation type="submission" date="2015-06" db="EMBL/GenBank/DDBJ databases">
        <authorList>
            <person name="Wibberg Daniel"/>
        </authorList>
    </citation>
    <scope>NUCLEOTIDE SEQUENCE [LARGE SCALE GENOMIC DNA]</scope>
    <source>
        <strain evidence="2 3">T3/55T</strain>
    </source>
</reference>
<dbReference type="OrthoDB" id="1654752at2"/>
<organism evidence="2 3">
    <name type="scientific">Herbinix hemicellulosilytica</name>
    <dbReference type="NCBI Taxonomy" id="1564487"/>
    <lineage>
        <taxon>Bacteria</taxon>
        <taxon>Bacillati</taxon>
        <taxon>Bacillota</taxon>
        <taxon>Clostridia</taxon>
        <taxon>Lachnospirales</taxon>
        <taxon>Lachnospiraceae</taxon>
        <taxon>Herbinix</taxon>
    </lineage>
</organism>
<dbReference type="PANTHER" id="PTHR38468">
    <property type="entry name" value="SLL0939 PROTEIN"/>
    <property type="match status" value="1"/>
</dbReference>
<dbReference type="AlphaFoldDB" id="A0A0H5SJA3"/>
<evidence type="ECO:0000313" key="3">
    <source>
        <dbReference type="Proteomes" id="UP000236497"/>
    </source>
</evidence>
<feature type="transmembrane region" description="Helical" evidence="1">
    <location>
        <begin position="15"/>
        <end position="36"/>
    </location>
</feature>
<proteinExistence type="predicted"/>
<dbReference type="RefSeq" id="WP_103203261.1">
    <property type="nucleotide sequence ID" value="NZ_CVTD020000023.1"/>
</dbReference>
<evidence type="ECO:0000256" key="1">
    <source>
        <dbReference type="SAM" id="Phobius"/>
    </source>
</evidence>
<gene>
    <name evidence="2" type="ORF">HHT355_1972</name>
</gene>
<name>A0A0H5SJA3_HERHM</name>
<keyword evidence="1" id="KW-0812">Transmembrane</keyword>
<keyword evidence="3" id="KW-1185">Reference proteome</keyword>
<dbReference type="InterPro" id="IPR012427">
    <property type="entry name" value="DUF1622"/>
</dbReference>
<dbReference type="EMBL" id="CVTD020000023">
    <property type="protein sequence ID" value="CRZ35170.1"/>
    <property type="molecule type" value="Genomic_DNA"/>
</dbReference>
<dbReference type="Proteomes" id="UP000236497">
    <property type="component" value="Unassembled WGS sequence"/>
</dbReference>
<evidence type="ECO:0000313" key="2">
    <source>
        <dbReference type="EMBL" id="CRZ35170.1"/>
    </source>
</evidence>
<sequence>MEILHEGLEILCESAILMFEYIGVFILIISGIKGVYNQIRRNPYTRLELAKGMALGLEFKMGGEILRTVGVTRVSEIGMVAGIILLRAALAFLIHWEIKTEEKECEALDKNCKSERE</sequence>
<dbReference type="PANTHER" id="PTHR38468:SF1">
    <property type="entry name" value="SLL0939 PROTEIN"/>
    <property type="match status" value="1"/>
</dbReference>
<dbReference type="Pfam" id="PF07784">
    <property type="entry name" value="DUF1622"/>
    <property type="match status" value="1"/>
</dbReference>
<keyword evidence="1" id="KW-1133">Transmembrane helix</keyword>